<accession>A0A1T4XT08</accession>
<dbReference type="InterPro" id="IPR004089">
    <property type="entry name" value="MCPsignal_dom"/>
</dbReference>
<dbReference type="STRING" id="1147123.SAMN05443428_11289"/>
<keyword evidence="4" id="KW-1133">Transmembrane helix</keyword>
<dbReference type="SUPFAM" id="SSF58104">
    <property type="entry name" value="Methyl-accepting chemotaxis protein (MCP) signaling domain"/>
    <property type="match status" value="1"/>
</dbReference>
<proteinExistence type="predicted"/>
<protein>
    <submittedName>
        <fullName evidence="6">Methyl-accepting chemotaxis protein</fullName>
    </submittedName>
</protein>
<feature type="transmembrane region" description="Helical" evidence="4">
    <location>
        <begin position="47"/>
        <end position="69"/>
    </location>
</feature>
<dbReference type="GO" id="GO:0007165">
    <property type="term" value="P:signal transduction"/>
    <property type="evidence" value="ECO:0007669"/>
    <property type="project" value="UniProtKB-KW"/>
</dbReference>
<dbReference type="EMBL" id="FUYH01000012">
    <property type="protein sequence ID" value="SKA92654.1"/>
    <property type="molecule type" value="Genomic_DNA"/>
</dbReference>
<dbReference type="Pfam" id="PF00015">
    <property type="entry name" value="MCPsignal"/>
    <property type="match status" value="1"/>
</dbReference>
<evidence type="ECO:0000313" key="6">
    <source>
        <dbReference type="EMBL" id="SKA92654.1"/>
    </source>
</evidence>
<keyword evidence="4" id="KW-0812">Transmembrane</keyword>
<keyword evidence="4" id="KW-0472">Membrane</keyword>
<dbReference type="SUPFAM" id="SSF103190">
    <property type="entry name" value="Sensory domain-like"/>
    <property type="match status" value="1"/>
</dbReference>
<dbReference type="AlphaFoldDB" id="A0A1T4XT08"/>
<evidence type="ECO:0000259" key="5">
    <source>
        <dbReference type="PROSITE" id="PS50111"/>
    </source>
</evidence>
<dbReference type="Gene3D" id="1.10.287.950">
    <property type="entry name" value="Methyl-accepting chemotaxis protein"/>
    <property type="match status" value="1"/>
</dbReference>
<feature type="domain" description="Methyl-accepting transducer" evidence="5">
    <location>
        <begin position="141"/>
        <end position="377"/>
    </location>
</feature>
<dbReference type="Proteomes" id="UP000190105">
    <property type="component" value="Unassembled WGS sequence"/>
</dbReference>
<dbReference type="InterPro" id="IPR029151">
    <property type="entry name" value="Sensor-like_sf"/>
</dbReference>
<organism evidence="6 7">
    <name type="scientific">Caloramator quimbayensis</name>
    <dbReference type="NCBI Taxonomy" id="1147123"/>
    <lineage>
        <taxon>Bacteria</taxon>
        <taxon>Bacillati</taxon>
        <taxon>Bacillota</taxon>
        <taxon>Clostridia</taxon>
        <taxon>Eubacteriales</taxon>
        <taxon>Clostridiaceae</taxon>
        <taxon>Caloramator</taxon>
    </lineage>
</organism>
<reference evidence="7" key="1">
    <citation type="submission" date="2017-02" db="EMBL/GenBank/DDBJ databases">
        <authorList>
            <person name="Varghese N."/>
            <person name="Submissions S."/>
        </authorList>
    </citation>
    <scope>NUCLEOTIDE SEQUENCE [LARGE SCALE GENOMIC DNA]</scope>
    <source>
        <strain evidence="7">USBA 833</strain>
    </source>
</reference>
<dbReference type="Gene3D" id="3.30.450.20">
    <property type="entry name" value="PAS domain"/>
    <property type="match status" value="1"/>
</dbReference>
<gene>
    <name evidence="6" type="ORF">SAMN05443428_11289</name>
</gene>
<sequence>MWKNSKSIILISLLLILLVLASGGYIISSAAYKYLSGSNTLYGISNFNFIILFVLSVIFLAIVIVFWFLSKKIMPVNNDELKSDIETIVSGQLNHNINSKGKNKEVAEGINAIVKNLRKILCDIAQVSQKNRELASTIHDGNDNIEKAANEIANSVQLIAEGAAKQSQSAESANKDVIIMAQNSKNILDNVNKAEEIAKRMTDIIKENQRVFEMLIEKMQKTGDESLKFVNNIKDLQLEAERIQNINSVITEISDRTNLLALNAAIEAARAGEHGRGFSVVAEEVRKLAEQSSNSASEIKSIIEKITSSISKITEEANIQSQEIKEDINFANASKNSFNDIINSTKATYDSINEISQFAKETYEMTKNISALVENISASIQESVAFSEEVSAAAQEQLASITEMSGLVKEMNFTADGIDKMLKSYIQNIKIGEKERQTIKSGFELLKSINKELNENNMNINKASQMLKEKLNKAVNFEYLGILNDKGIMVSATEKIDENNMDFSFRPYFKEAIKGKEYNTEPYISNVSYNYCIAIAMPYIDNSGQIKGVIMADICI</sequence>
<evidence type="ECO:0000256" key="4">
    <source>
        <dbReference type="SAM" id="Phobius"/>
    </source>
</evidence>
<keyword evidence="7" id="KW-1185">Reference proteome</keyword>
<evidence type="ECO:0000256" key="1">
    <source>
        <dbReference type="ARBA" id="ARBA00022500"/>
    </source>
</evidence>
<name>A0A1T4XT08_9CLOT</name>
<evidence type="ECO:0000313" key="7">
    <source>
        <dbReference type="Proteomes" id="UP000190105"/>
    </source>
</evidence>
<dbReference type="CDD" id="cd12914">
    <property type="entry name" value="PDC1_DGC_like"/>
    <property type="match status" value="1"/>
</dbReference>
<dbReference type="GO" id="GO:0016020">
    <property type="term" value="C:membrane"/>
    <property type="evidence" value="ECO:0007669"/>
    <property type="project" value="InterPro"/>
</dbReference>
<dbReference type="RefSeq" id="WP_179122246.1">
    <property type="nucleotide sequence ID" value="NZ_FUYH01000012.1"/>
</dbReference>
<keyword evidence="1" id="KW-0145">Chemotaxis</keyword>
<dbReference type="SMART" id="SM00283">
    <property type="entry name" value="MA"/>
    <property type="match status" value="1"/>
</dbReference>
<dbReference type="PANTHER" id="PTHR32089">
    <property type="entry name" value="METHYL-ACCEPTING CHEMOTAXIS PROTEIN MCPB"/>
    <property type="match status" value="1"/>
</dbReference>
<evidence type="ECO:0000256" key="3">
    <source>
        <dbReference type="PROSITE-ProRule" id="PRU00284"/>
    </source>
</evidence>
<dbReference type="GO" id="GO:0006935">
    <property type="term" value="P:chemotaxis"/>
    <property type="evidence" value="ECO:0007669"/>
    <property type="project" value="UniProtKB-KW"/>
</dbReference>
<dbReference type="PANTHER" id="PTHR32089:SF114">
    <property type="entry name" value="METHYL-ACCEPTING CHEMOTAXIS PROTEIN MCPB"/>
    <property type="match status" value="1"/>
</dbReference>
<keyword evidence="2 3" id="KW-0807">Transducer</keyword>
<dbReference type="PROSITE" id="PS50111">
    <property type="entry name" value="CHEMOTAXIS_TRANSDUC_2"/>
    <property type="match status" value="1"/>
</dbReference>
<evidence type="ECO:0000256" key="2">
    <source>
        <dbReference type="ARBA" id="ARBA00023224"/>
    </source>
</evidence>